<protein>
    <recommendedName>
        <fullName evidence="1">Non-haem dioxygenase N-terminal domain-containing protein</fullName>
    </recommendedName>
</protein>
<dbReference type="EMBL" id="JBHFEH010000019">
    <property type="protein sequence ID" value="KAL2053653.1"/>
    <property type="molecule type" value="Genomic_DNA"/>
</dbReference>
<evidence type="ECO:0000313" key="3">
    <source>
        <dbReference type="Proteomes" id="UP001590951"/>
    </source>
</evidence>
<proteinExistence type="predicted"/>
<keyword evidence="3" id="KW-1185">Reference proteome</keyword>
<organism evidence="2 3">
    <name type="scientific">Lepraria finkii</name>
    <dbReference type="NCBI Taxonomy" id="1340010"/>
    <lineage>
        <taxon>Eukaryota</taxon>
        <taxon>Fungi</taxon>
        <taxon>Dikarya</taxon>
        <taxon>Ascomycota</taxon>
        <taxon>Pezizomycotina</taxon>
        <taxon>Lecanoromycetes</taxon>
        <taxon>OSLEUM clade</taxon>
        <taxon>Lecanoromycetidae</taxon>
        <taxon>Lecanorales</taxon>
        <taxon>Lecanorineae</taxon>
        <taxon>Stereocaulaceae</taxon>
        <taxon>Lepraria</taxon>
    </lineage>
</organism>
<feature type="domain" description="Non-haem dioxygenase N-terminal" evidence="1">
    <location>
        <begin position="25"/>
        <end position="122"/>
    </location>
</feature>
<evidence type="ECO:0000313" key="2">
    <source>
        <dbReference type="EMBL" id="KAL2053653.1"/>
    </source>
</evidence>
<dbReference type="InterPro" id="IPR027443">
    <property type="entry name" value="IPNS-like_sf"/>
</dbReference>
<dbReference type="Pfam" id="PF14226">
    <property type="entry name" value="DIOX_N"/>
    <property type="match status" value="1"/>
</dbReference>
<dbReference type="SUPFAM" id="SSF51197">
    <property type="entry name" value="Clavaminate synthase-like"/>
    <property type="match status" value="1"/>
</dbReference>
<dbReference type="InterPro" id="IPR026992">
    <property type="entry name" value="DIOX_N"/>
</dbReference>
<evidence type="ECO:0000259" key="1">
    <source>
        <dbReference type="Pfam" id="PF14226"/>
    </source>
</evidence>
<dbReference type="Proteomes" id="UP001590951">
    <property type="component" value="Unassembled WGS sequence"/>
</dbReference>
<reference evidence="2 3" key="1">
    <citation type="submission" date="2024-09" db="EMBL/GenBank/DDBJ databases">
        <title>Rethinking Asexuality: The Enigmatic Case of Functional Sexual Genes in Lepraria (Stereocaulaceae).</title>
        <authorList>
            <person name="Doellman M."/>
            <person name="Sun Y."/>
            <person name="Barcenas-Pena A."/>
            <person name="Lumbsch H.T."/>
            <person name="Grewe F."/>
        </authorList>
    </citation>
    <scope>NUCLEOTIDE SEQUENCE [LARGE SCALE GENOMIC DNA]</scope>
    <source>
        <strain evidence="2 3">Grewe 0041</strain>
    </source>
</reference>
<sequence length="122" mass="13706">MELSEIMPAMPSTLPPFPNNVPTAPLIRISLQKILSNDVGENERFFTACKELGFFYLDLQNTHEGTSILNDADALFDLGEQFFDLDLEEKRSYDFSGQNSYVGYKGYGIAVIDKAGTLDRKE</sequence>
<name>A0ABR4B713_9LECA</name>
<accession>A0ABR4B713</accession>
<comment type="caution">
    <text evidence="2">The sequence shown here is derived from an EMBL/GenBank/DDBJ whole genome shotgun (WGS) entry which is preliminary data.</text>
</comment>
<dbReference type="Gene3D" id="2.60.120.330">
    <property type="entry name" value="B-lactam Antibiotic, Isopenicillin N Synthase, Chain"/>
    <property type="match status" value="1"/>
</dbReference>
<gene>
    <name evidence="2" type="ORF">ABVK25_005957</name>
</gene>